<dbReference type="SMART" id="SM00532">
    <property type="entry name" value="LIGANc"/>
    <property type="match status" value="1"/>
</dbReference>
<dbReference type="OrthoDB" id="9759736at2"/>
<feature type="binding site" evidence="11">
    <location>
        <position position="134"/>
    </location>
    <ligand>
        <name>NAD(+)</name>
        <dbReference type="ChEBI" id="CHEBI:57540"/>
    </ligand>
</feature>
<dbReference type="Proteomes" id="UP000298603">
    <property type="component" value="Chromosome"/>
</dbReference>
<dbReference type="Pfam" id="PF00533">
    <property type="entry name" value="BRCT"/>
    <property type="match status" value="1"/>
</dbReference>
<dbReference type="PROSITE" id="PS50172">
    <property type="entry name" value="BRCT"/>
    <property type="match status" value="1"/>
</dbReference>
<evidence type="ECO:0000256" key="4">
    <source>
        <dbReference type="ARBA" id="ARBA00022723"/>
    </source>
</evidence>
<dbReference type="EC" id="6.5.1.2" evidence="11"/>
<dbReference type="Gene3D" id="1.10.287.610">
    <property type="entry name" value="Helix hairpin bin"/>
    <property type="match status" value="1"/>
</dbReference>
<evidence type="ECO:0000256" key="6">
    <source>
        <dbReference type="ARBA" id="ARBA00022833"/>
    </source>
</evidence>
<dbReference type="Gene3D" id="1.10.150.20">
    <property type="entry name" value="5' to 3' exonuclease, C-terminal subdomain"/>
    <property type="match status" value="2"/>
</dbReference>
<dbReference type="NCBIfam" id="NF005932">
    <property type="entry name" value="PRK07956.1"/>
    <property type="match status" value="1"/>
</dbReference>
<dbReference type="CDD" id="cd17748">
    <property type="entry name" value="BRCT_DNA_ligase_like"/>
    <property type="match status" value="1"/>
</dbReference>
<dbReference type="Gene3D" id="3.40.50.10190">
    <property type="entry name" value="BRCT domain"/>
    <property type="match status" value="1"/>
</dbReference>
<dbReference type="SUPFAM" id="SSF47781">
    <property type="entry name" value="RuvA domain 2-like"/>
    <property type="match status" value="1"/>
</dbReference>
<feature type="binding site" evidence="11">
    <location>
        <position position="312"/>
    </location>
    <ligand>
        <name>NAD(+)</name>
        <dbReference type="ChEBI" id="CHEBI:57540"/>
    </ligand>
</feature>
<dbReference type="GO" id="GO:0003911">
    <property type="term" value="F:DNA ligase (NAD+) activity"/>
    <property type="evidence" value="ECO:0007669"/>
    <property type="project" value="UniProtKB-UniRule"/>
</dbReference>
<keyword evidence="4 11" id="KW-0479">Metal-binding</keyword>
<evidence type="ECO:0000313" key="13">
    <source>
        <dbReference type="EMBL" id="QCI27058.1"/>
    </source>
</evidence>
<gene>
    <name evidence="11 13" type="primary">ligA</name>
    <name evidence="13" type="ORF">D9V81_00260</name>
</gene>
<dbReference type="Gene3D" id="2.40.50.140">
    <property type="entry name" value="Nucleic acid-binding proteins"/>
    <property type="match status" value="1"/>
</dbReference>
<feature type="binding site" evidence="11">
    <location>
        <position position="111"/>
    </location>
    <ligand>
        <name>NAD(+)</name>
        <dbReference type="ChEBI" id="CHEBI:57540"/>
    </ligand>
</feature>
<evidence type="ECO:0000256" key="1">
    <source>
        <dbReference type="ARBA" id="ARBA00004067"/>
    </source>
</evidence>
<dbReference type="InterPro" id="IPR041663">
    <property type="entry name" value="DisA/LigA_HHH"/>
</dbReference>
<dbReference type="GO" id="GO:0046872">
    <property type="term" value="F:metal ion binding"/>
    <property type="evidence" value="ECO:0007669"/>
    <property type="project" value="UniProtKB-KW"/>
</dbReference>
<dbReference type="PIRSF" id="PIRSF001604">
    <property type="entry name" value="LigA"/>
    <property type="match status" value="1"/>
</dbReference>
<keyword evidence="3 11" id="KW-0235">DNA replication</keyword>
<feature type="binding site" evidence="11">
    <location>
        <position position="171"/>
    </location>
    <ligand>
        <name>NAD(+)</name>
        <dbReference type="ChEBI" id="CHEBI:57540"/>
    </ligand>
</feature>
<feature type="binding site" evidence="11">
    <location>
        <position position="288"/>
    </location>
    <ligand>
        <name>NAD(+)</name>
        <dbReference type="ChEBI" id="CHEBI:57540"/>
    </ligand>
</feature>
<dbReference type="Pfam" id="PF12826">
    <property type="entry name" value="HHH_2"/>
    <property type="match status" value="1"/>
</dbReference>
<feature type="active site" description="N6-AMP-lysine intermediate" evidence="11">
    <location>
        <position position="113"/>
    </location>
</feature>
<dbReference type="InterPro" id="IPR036420">
    <property type="entry name" value="BRCT_dom_sf"/>
</dbReference>
<sequence length="674" mass="77908">MNFIKKKILYLYKLLHYHDYLYHVLNMPIISDEEYDFLVKKINSLKKKNIIFFNEIKSSFIKLNKICDIYKNKHVKPMLSLDNTFDVNGYIKFHNNIKYCLKNKNIKFFCELKFDGVALSLLYRKGILVRALTRGDGIYGEDVTKNAYVINNIPIVLNDSTVPELLEIRGEVCMLKKDFNDLNNFSIKNNKKVFSNTRNAAAGSLRNQDISITKKRKLFFFCYECNIISDIKIFKNHSEQLNMLSNLGFCISQYILLSSNLNKILNFYYLINQIKDFLSLNIDGIVIKVNSLILQKKIGYGNKFPKWAIALKFNSKYAKSKLLSVTYQVGRTGIITPVANLFPTLLSGVMIKKASLYNKNEINKLNLFINDSVIIHRIGNVIPKIKSVIINDRMNDAKKILFPKYCPSCNSLLYNNKNYTIIQCLAGNNCLEQRRKYIEHFFSKNALYAEGFSSKIISKLVFNKYIYTPLDCFKLNVQILSKLKYFGIKSATKIINSINNCKNTTLSKFIYALGIPEIGLEHSELIANYFGSLNKILHCSIYELKKIKCIGDICSSSFLNFFSYQRNINNINKLIKEGKIKFINLKKKNIKIKKNILFKKNIVITGKFKNFLRKELINKLIHLGGIISNNISKKTNFLIVGSNPGNKIIKASNLNIKIILEEEINKVLFKKHKF</sequence>
<comment type="cofactor">
    <cofactor evidence="11">
        <name>Mg(2+)</name>
        <dbReference type="ChEBI" id="CHEBI:18420"/>
    </cofactor>
    <cofactor evidence="11">
        <name>Mn(2+)</name>
        <dbReference type="ChEBI" id="CHEBI:29035"/>
    </cofactor>
</comment>
<comment type="caution">
    <text evidence="11">Lacks conserved residue(s) required for the propagation of feature annotation.</text>
</comment>
<comment type="similarity">
    <text evidence="11">Belongs to the NAD-dependent DNA ligase family. LigA subfamily.</text>
</comment>
<feature type="binding site" evidence="11">
    <location>
        <position position="430"/>
    </location>
    <ligand>
        <name>Zn(2+)</name>
        <dbReference type="ChEBI" id="CHEBI:29105"/>
    </ligand>
</feature>
<evidence type="ECO:0000256" key="9">
    <source>
        <dbReference type="ARBA" id="ARBA00023204"/>
    </source>
</evidence>
<feature type="binding site" evidence="11">
    <location>
        <position position="409"/>
    </location>
    <ligand>
        <name>Zn(2+)</name>
        <dbReference type="ChEBI" id="CHEBI:29105"/>
    </ligand>
</feature>
<comment type="function">
    <text evidence="1 11">DNA ligase that catalyzes the formation of phosphodiester linkages between 5'-phosphoryl and 3'-hydroxyl groups in double-stranded DNA using NAD as a coenzyme and as the energy source for the reaction. It is essential for DNA replication and repair of damaged DNA.</text>
</comment>
<dbReference type="InterPro" id="IPR004150">
    <property type="entry name" value="NAD_DNA_ligase_OB"/>
</dbReference>
<accession>A0A4D6YMP7</accession>
<dbReference type="GO" id="GO:0006260">
    <property type="term" value="P:DNA replication"/>
    <property type="evidence" value="ECO:0007669"/>
    <property type="project" value="UniProtKB-KW"/>
</dbReference>
<evidence type="ECO:0000256" key="8">
    <source>
        <dbReference type="ARBA" id="ARBA00023027"/>
    </source>
</evidence>
<comment type="catalytic activity">
    <reaction evidence="10 11">
        <text>NAD(+) + (deoxyribonucleotide)n-3'-hydroxyl + 5'-phospho-(deoxyribonucleotide)m = (deoxyribonucleotide)n+m + AMP + beta-nicotinamide D-nucleotide.</text>
        <dbReference type="EC" id="6.5.1.2"/>
    </reaction>
</comment>
<feature type="binding site" evidence="11">
    <location>
        <begin position="80"/>
        <end position="81"/>
    </location>
    <ligand>
        <name>NAD(+)</name>
        <dbReference type="ChEBI" id="CHEBI:57540"/>
    </ligand>
</feature>
<dbReference type="SUPFAM" id="SSF52113">
    <property type="entry name" value="BRCT domain"/>
    <property type="match status" value="1"/>
</dbReference>
<dbReference type="InterPro" id="IPR013839">
    <property type="entry name" value="DNAligase_adenylation"/>
</dbReference>
<feature type="domain" description="BRCT" evidence="12">
    <location>
        <begin position="592"/>
        <end position="674"/>
    </location>
</feature>
<evidence type="ECO:0000259" key="12">
    <source>
        <dbReference type="PROSITE" id="PS50172"/>
    </source>
</evidence>
<keyword evidence="9 11" id="KW-0234">DNA repair</keyword>
<dbReference type="SMART" id="SM00292">
    <property type="entry name" value="BRCT"/>
    <property type="match status" value="1"/>
</dbReference>
<feature type="binding site" evidence="11">
    <location>
        <position position="406"/>
    </location>
    <ligand>
        <name>Zn(2+)</name>
        <dbReference type="ChEBI" id="CHEBI:29105"/>
    </ligand>
</feature>
<dbReference type="CDD" id="cd00114">
    <property type="entry name" value="LIGANc"/>
    <property type="match status" value="1"/>
</dbReference>
<dbReference type="HAMAP" id="MF_01588">
    <property type="entry name" value="DNA_ligase_A"/>
    <property type="match status" value="1"/>
</dbReference>
<dbReference type="InterPro" id="IPR010994">
    <property type="entry name" value="RuvA_2-like"/>
</dbReference>
<feature type="binding site" evidence="11">
    <location>
        <begin position="32"/>
        <end position="36"/>
    </location>
    <ligand>
        <name>NAD(+)</name>
        <dbReference type="ChEBI" id="CHEBI:57540"/>
    </ligand>
</feature>
<dbReference type="InterPro" id="IPR013840">
    <property type="entry name" value="DNAligase_N"/>
</dbReference>
<dbReference type="RefSeq" id="WP_158349324.1">
    <property type="nucleotide sequence ID" value="NZ_CP032996.1"/>
</dbReference>
<evidence type="ECO:0000256" key="7">
    <source>
        <dbReference type="ARBA" id="ARBA00022842"/>
    </source>
</evidence>
<keyword evidence="14" id="KW-1185">Reference proteome</keyword>
<dbReference type="PROSITE" id="PS01055">
    <property type="entry name" value="DNA_LIGASE_N1"/>
    <property type="match status" value="1"/>
</dbReference>
<keyword evidence="7 11" id="KW-0460">Magnesium</keyword>
<keyword evidence="5 11" id="KW-0227">DNA damage</keyword>
<dbReference type="SUPFAM" id="SSF56091">
    <property type="entry name" value="DNA ligase/mRNA capping enzyme, catalytic domain"/>
    <property type="match status" value="1"/>
</dbReference>
<dbReference type="GO" id="GO:0006281">
    <property type="term" value="P:DNA repair"/>
    <property type="evidence" value="ECO:0007669"/>
    <property type="project" value="UniProtKB-KW"/>
</dbReference>
<evidence type="ECO:0000256" key="10">
    <source>
        <dbReference type="ARBA" id="ARBA00034005"/>
    </source>
</evidence>
<dbReference type="Gene3D" id="3.30.470.30">
    <property type="entry name" value="DNA ligase/mRNA capping enzyme"/>
    <property type="match status" value="1"/>
</dbReference>
<dbReference type="SUPFAM" id="SSF50249">
    <property type="entry name" value="Nucleic acid-binding proteins"/>
    <property type="match status" value="1"/>
</dbReference>
<evidence type="ECO:0000256" key="5">
    <source>
        <dbReference type="ARBA" id="ARBA00022763"/>
    </source>
</evidence>
<dbReference type="NCBIfam" id="TIGR00575">
    <property type="entry name" value="dnlj"/>
    <property type="match status" value="1"/>
</dbReference>
<dbReference type="EMBL" id="CP032996">
    <property type="protein sequence ID" value="QCI27058.1"/>
    <property type="molecule type" value="Genomic_DNA"/>
</dbReference>
<dbReference type="AlphaFoldDB" id="A0A4D6YMP7"/>
<protein>
    <recommendedName>
        <fullName evidence="11">DNA ligase</fullName>
        <ecNumber evidence="11">6.5.1.2</ecNumber>
    </recommendedName>
    <alternativeName>
        <fullName evidence="11">Polydeoxyribonucleotide synthase [NAD(+)]</fullName>
    </alternativeName>
</protein>
<keyword evidence="11" id="KW-0464">Manganese</keyword>
<keyword evidence="8 11" id="KW-0520">NAD</keyword>
<dbReference type="Pfam" id="PF01653">
    <property type="entry name" value="DNA_ligase_aden"/>
    <property type="match status" value="1"/>
</dbReference>
<name>A0A4D6YMP7_9GAMM</name>
<evidence type="ECO:0000256" key="2">
    <source>
        <dbReference type="ARBA" id="ARBA00022598"/>
    </source>
</evidence>
<dbReference type="InterPro" id="IPR012340">
    <property type="entry name" value="NA-bd_OB-fold"/>
</dbReference>
<dbReference type="InterPro" id="IPR001679">
    <property type="entry name" value="DNA_ligase"/>
</dbReference>
<organism evidence="13 14">
    <name type="scientific">Buchnera aphidicola</name>
    <name type="common">Therioaphis trifolii</name>
    <dbReference type="NCBI Taxonomy" id="1241884"/>
    <lineage>
        <taxon>Bacteria</taxon>
        <taxon>Pseudomonadati</taxon>
        <taxon>Pseudomonadota</taxon>
        <taxon>Gammaproteobacteria</taxon>
        <taxon>Enterobacterales</taxon>
        <taxon>Erwiniaceae</taxon>
        <taxon>Buchnera</taxon>
    </lineage>
</organism>
<evidence type="ECO:0000256" key="3">
    <source>
        <dbReference type="ARBA" id="ARBA00022705"/>
    </source>
</evidence>
<dbReference type="InterPro" id="IPR018239">
    <property type="entry name" value="DNA_ligase_AS"/>
</dbReference>
<reference evidence="13 14" key="1">
    <citation type="submission" date="2018-10" db="EMBL/GenBank/DDBJ databases">
        <title>Comparative functional genomics of the obligate endosymbiont Buchnera aphidicola.</title>
        <authorList>
            <person name="Chong R.A."/>
        </authorList>
    </citation>
    <scope>NUCLEOTIDE SEQUENCE [LARGE SCALE GENOMIC DNA]</scope>
    <source>
        <strain evidence="13 14">Tma</strain>
    </source>
</reference>
<dbReference type="InterPro" id="IPR001357">
    <property type="entry name" value="BRCT_dom"/>
</dbReference>
<keyword evidence="6 11" id="KW-0862">Zinc</keyword>
<keyword evidence="2 11" id="KW-0436">Ligase</keyword>
<proteinExistence type="inferred from homology"/>
<evidence type="ECO:0000256" key="11">
    <source>
        <dbReference type="HAMAP-Rule" id="MF_01588"/>
    </source>
</evidence>
<evidence type="ECO:0000313" key="14">
    <source>
        <dbReference type="Proteomes" id="UP000298603"/>
    </source>
</evidence>
<dbReference type="Pfam" id="PF03120">
    <property type="entry name" value="OB_DNA_ligase"/>
    <property type="match status" value="1"/>
</dbReference>